<accession>A0A850REJ6</accession>
<keyword evidence="2" id="KW-1185">Reference proteome</keyword>
<comment type="caution">
    <text evidence="1">The sequence shown here is derived from an EMBL/GenBank/DDBJ whole genome shotgun (WGS) entry which is preliminary data.</text>
</comment>
<dbReference type="RefSeq" id="WP_176976507.1">
    <property type="nucleotide sequence ID" value="NZ_JABZEO010000006.1"/>
</dbReference>
<reference evidence="1 2" key="1">
    <citation type="submission" date="2020-06" db="EMBL/GenBank/DDBJ databases">
        <title>Whole-genome sequence of Allochromatium humboldtianum DSM 21881, type strain.</title>
        <authorList>
            <person name="Kyndt J.A."/>
            <person name="Meyer T.E."/>
        </authorList>
    </citation>
    <scope>NUCLEOTIDE SEQUENCE [LARGE SCALE GENOMIC DNA]</scope>
    <source>
        <strain evidence="1 2">DSM 21881</strain>
    </source>
</reference>
<evidence type="ECO:0008006" key="3">
    <source>
        <dbReference type="Google" id="ProtNLM"/>
    </source>
</evidence>
<organism evidence="1 2">
    <name type="scientific">Allochromatium humboldtianum</name>
    <dbReference type="NCBI Taxonomy" id="504901"/>
    <lineage>
        <taxon>Bacteria</taxon>
        <taxon>Pseudomonadati</taxon>
        <taxon>Pseudomonadota</taxon>
        <taxon>Gammaproteobacteria</taxon>
        <taxon>Chromatiales</taxon>
        <taxon>Chromatiaceae</taxon>
        <taxon>Allochromatium</taxon>
    </lineage>
</organism>
<gene>
    <name evidence="1" type="ORF">HW932_10840</name>
</gene>
<protein>
    <recommendedName>
        <fullName evidence="3">Type I restriction endonuclease subunit M</fullName>
    </recommendedName>
</protein>
<name>A0A850REJ6_9GAMM</name>
<dbReference type="EMBL" id="JABZEO010000006">
    <property type="protein sequence ID" value="NVZ09757.1"/>
    <property type="molecule type" value="Genomic_DNA"/>
</dbReference>
<evidence type="ECO:0000313" key="1">
    <source>
        <dbReference type="EMBL" id="NVZ09757.1"/>
    </source>
</evidence>
<evidence type="ECO:0000313" key="2">
    <source>
        <dbReference type="Proteomes" id="UP000592294"/>
    </source>
</evidence>
<dbReference type="Proteomes" id="UP000592294">
    <property type="component" value="Unassembled WGS sequence"/>
</dbReference>
<proteinExistence type="predicted"/>
<dbReference type="AlphaFoldDB" id="A0A850REJ6"/>
<sequence length="102" mass="11161">MNVSHASAAPLLQPLFSLGRLCTTPGALATLASLSLSPWSFLARHQRGDWGDLDADDRRANTLAVIQGSRVFSAYDLGHHQSLWIITEADRSVTTLLLPEEY</sequence>